<reference evidence="1" key="1">
    <citation type="submission" date="2014-11" db="EMBL/GenBank/DDBJ databases">
        <authorList>
            <person name="Amaro Gonzalez C."/>
        </authorList>
    </citation>
    <scope>NUCLEOTIDE SEQUENCE</scope>
</reference>
<proteinExistence type="predicted"/>
<organism evidence="1">
    <name type="scientific">Anguilla anguilla</name>
    <name type="common">European freshwater eel</name>
    <name type="synonym">Muraena anguilla</name>
    <dbReference type="NCBI Taxonomy" id="7936"/>
    <lineage>
        <taxon>Eukaryota</taxon>
        <taxon>Metazoa</taxon>
        <taxon>Chordata</taxon>
        <taxon>Craniata</taxon>
        <taxon>Vertebrata</taxon>
        <taxon>Euteleostomi</taxon>
        <taxon>Actinopterygii</taxon>
        <taxon>Neopterygii</taxon>
        <taxon>Teleostei</taxon>
        <taxon>Anguilliformes</taxon>
        <taxon>Anguillidae</taxon>
        <taxon>Anguilla</taxon>
    </lineage>
</organism>
<sequence>MMVTGWMKRSMRRSLFHTALIGLSRFCWTGPCVIFINGNSISGGGGWLVRA</sequence>
<accession>A0A0E9RYW4</accession>
<protein>
    <submittedName>
        <fullName evidence="1">Uncharacterized protein</fullName>
    </submittedName>
</protein>
<dbReference type="AlphaFoldDB" id="A0A0E9RYW4"/>
<dbReference type="EMBL" id="GBXM01075002">
    <property type="protein sequence ID" value="JAH33575.1"/>
    <property type="molecule type" value="Transcribed_RNA"/>
</dbReference>
<name>A0A0E9RYW4_ANGAN</name>
<evidence type="ECO:0000313" key="1">
    <source>
        <dbReference type="EMBL" id="JAH33575.1"/>
    </source>
</evidence>
<reference evidence="1" key="2">
    <citation type="journal article" date="2015" name="Fish Shellfish Immunol.">
        <title>Early steps in the European eel (Anguilla anguilla)-Vibrio vulnificus interaction in the gills: Role of the RtxA13 toxin.</title>
        <authorList>
            <person name="Callol A."/>
            <person name="Pajuelo D."/>
            <person name="Ebbesson L."/>
            <person name="Teles M."/>
            <person name="MacKenzie S."/>
            <person name="Amaro C."/>
        </authorList>
    </citation>
    <scope>NUCLEOTIDE SEQUENCE</scope>
</reference>